<evidence type="ECO:0000313" key="1">
    <source>
        <dbReference type="EMBL" id="KMT65163.1"/>
    </source>
</evidence>
<dbReference type="AlphaFoldDB" id="A0A0J8GWU9"/>
<dbReference type="OrthoDB" id="6315425at2"/>
<dbReference type="Proteomes" id="UP000037600">
    <property type="component" value="Unassembled WGS sequence"/>
</dbReference>
<organism evidence="1 2">
    <name type="scientific">Catenovulum maritimum</name>
    <dbReference type="NCBI Taxonomy" id="1513271"/>
    <lineage>
        <taxon>Bacteria</taxon>
        <taxon>Pseudomonadati</taxon>
        <taxon>Pseudomonadota</taxon>
        <taxon>Gammaproteobacteria</taxon>
        <taxon>Alteromonadales</taxon>
        <taxon>Alteromonadaceae</taxon>
        <taxon>Catenovulum</taxon>
    </lineage>
</organism>
<proteinExistence type="predicted"/>
<dbReference type="EMBL" id="LAZL01000015">
    <property type="protein sequence ID" value="KMT65163.1"/>
    <property type="molecule type" value="Genomic_DNA"/>
</dbReference>
<accession>A0A0J8GWU9</accession>
<name>A0A0J8GWU9_9ALTE</name>
<gene>
    <name evidence="1" type="ORF">XM47_10525</name>
</gene>
<dbReference type="RefSeq" id="WP_048692318.1">
    <property type="nucleotide sequence ID" value="NZ_KQ130490.1"/>
</dbReference>
<reference evidence="1 2" key="1">
    <citation type="submission" date="2015-04" db="EMBL/GenBank/DDBJ databases">
        <title>Draft Genome Sequence of the Novel Agar-Digesting Marine Bacterium Q1.</title>
        <authorList>
            <person name="Li Y."/>
            <person name="Li D."/>
            <person name="Chen G."/>
            <person name="Du Z."/>
        </authorList>
    </citation>
    <scope>NUCLEOTIDE SEQUENCE [LARGE SCALE GENOMIC DNA]</scope>
    <source>
        <strain evidence="1 2">Q1</strain>
    </source>
</reference>
<comment type="caution">
    <text evidence="1">The sequence shown here is derived from an EMBL/GenBank/DDBJ whole genome shotgun (WGS) entry which is preliminary data.</text>
</comment>
<dbReference type="PATRIC" id="fig|1513271.3.peg.2142"/>
<keyword evidence="2" id="KW-1185">Reference proteome</keyword>
<protein>
    <submittedName>
        <fullName evidence="1">Uncharacterized protein</fullName>
    </submittedName>
</protein>
<evidence type="ECO:0000313" key="2">
    <source>
        <dbReference type="Proteomes" id="UP000037600"/>
    </source>
</evidence>
<dbReference type="PROSITE" id="PS51257">
    <property type="entry name" value="PROKAR_LIPOPROTEIN"/>
    <property type="match status" value="1"/>
</dbReference>
<sequence>MFKYPQIILLSSIVLLSACKLDISSDDDMDDGTGGDPVVTLPTELMGVIANMQFTHAESGAPYNLNQLANFTFSSSGSLFIDTNPEASDGDELQLDKLAMVGNEYVWMDEQNGFSYAVSLTASGIHEINLSGSAGTFLGQFNHYVELGSDLPNADLVIKYAGTYNVVASSGTHTRGTVTIGTDLTVDFDTGVAFTEDDIEIIYDRTFVDGEPRVQISYGADDDADVINIYLNTELTAVIQIQYRNRNQSIDVRADVQ</sequence>